<protein>
    <recommendedName>
        <fullName evidence="1">DUF7636 domain-containing protein</fullName>
    </recommendedName>
</protein>
<organism evidence="2 3">
    <name type="scientific">Panagrolaimus davidi</name>
    <dbReference type="NCBI Taxonomy" id="227884"/>
    <lineage>
        <taxon>Eukaryota</taxon>
        <taxon>Metazoa</taxon>
        <taxon>Ecdysozoa</taxon>
        <taxon>Nematoda</taxon>
        <taxon>Chromadorea</taxon>
        <taxon>Rhabditida</taxon>
        <taxon>Tylenchina</taxon>
        <taxon>Panagrolaimomorpha</taxon>
        <taxon>Panagrolaimoidea</taxon>
        <taxon>Panagrolaimidae</taxon>
        <taxon>Panagrolaimus</taxon>
    </lineage>
</organism>
<keyword evidence="2" id="KW-1185">Reference proteome</keyword>
<name>A0A914Q1H4_9BILA</name>
<dbReference type="Proteomes" id="UP000887578">
    <property type="component" value="Unplaced"/>
</dbReference>
<evidence type="ECO:0000259" key="1">
    <source>
        <dbReference type="Pfam" id="PF24642"/>
    </source>
</evidence>
<proteinExistence type="predicted"/>
<dbReference type="Pfam" id="PF24642">
    <property type="entry name" value="DUF7636"/>
    <property type="match status" value="1"/>
</dbReference>
<evidence type="ECO:0000313" key="3">
    <source>
        <dbReference type="WBParaSite" id="PDA_v2.g24994.t1"/>
    </source>
</evidence>
<dbReference type="AlphaFoldDB" id="A0A914Q1H4"/>
<reference evidence="3" key="1">
    <citation type="submission" date="2022-11" db="UniProtKB">
        <authorList>
            <consortium name="WormBaseParasite"/>
        </authorList>
    </citation>
    <scope>IDENTIFICATION</scope>
</reference>
<accession>A0A914Q1H4</accession>
<evidence type="ECO:0000313" key="2">
    <source>
        <dbReference type="Proteomes" id="UP000887578"/>
    </source>
</evidence>
<feature type="domain" description="DUF7636" evidence="1">
    <location>
        <begin position="49"/>
        <end position="145"/>
    </location>
</feature>
<dbReference type="InterPro" id="IPR056053">
    <property type="entry name" value="DUF7636"/>
</dbReference>
<dbReference type="WBParaSite" id="PDA_v2.g24994.t1">
    <property type="protein sequence ID" value="PDA_v2.g24994.t1"/>
    <property type="gene ID" value="PDA_v2.g24994"/>
</dbReference>
<sequence>MKPVAKKYLEPSQCRILYFAAENTFYPLAVNRRYDCLPGILEDQKTIQKVTEGNVFIVEIPRSCVNYKQLFEKLALKCDCKYLVVRKKPDRNPKCLRVALKPVGSFIAIRKFRNLLNVVPCMTESDLQKRSEMIATELYKRLQFYNEEGRSIDDEFLP</sequence>